<gene>
    <name evidence="1" type="ORF">KHA93_18385</name>
</gene>
<dbReference type="AlphaFoldDB" id="A0A942TTQ5"/>
<dbReference type="RefSeq" id="WP_213112042.1">
    <property type="nucleotide sequence ID" value="NZ_JAGYPJ010000001.1"/>
</dbReference>
<proteinExistence type="predicted"/>
<reference evidence="1 2" key="1">
    <citation type="submission" date="2021-05" db="EMBL/GenBank/DDBJ databases">
        <title>Novel Bacillus species.</title>
        <authorList>
            <person name="Liu G."/>
        </authorList>
    </citation>
    <scope>NUCLEOTIDE SEQUENCE [LARGE SCALE GENOMIC DNA]</scope>
    <source>
        <strain evidence="1 2">FJAT-49732</strain>
    </source>
</reference>
<sequence length="84" mass="9809">MKDGHVIKIGTMDKFRSYYRSTLTAKSKHSLISKSEQLTLKQWLHSVGKVLETTESYLTITLDHEKKIAEIIRAFSQYKIDVYM</sequence>
<dbReference type="EMBL" id="JAGYPJ010000001">
    <property type="protein sequence ID" value="MBS4201584.1"/>
    <property type="molecule type" value="Genomic_DNA"/>
</dbReference>
<keyword evidence="2" id="KW-1185">Reference proteome</keyword>
<comment type="caution">
    <text evidence="1">The sequence shown here is derived from an EMBL/GenBank/DDBJ whole genome shotgun (WGS) entry which is preliminary data.</text>
</comment>
<dbReference type="Proteomes" id="UP000682713">
    <property type="component" value="Unassembled WGS sequence"/>
</dbReference>
<organism evidence="1 2">
    <name type="scientific">Lederbergia citrisecunda</name>
    <dbReference type="NCBI Taxonomy" id="2833583"/>
    <lineage>
        <taxon>Bacteria</taxon>
        <taxon>Bacillati</taxon>
        <taxon>Bacillota</taxon>
        <taxon>Bacilli</taxon>
        <taxon>Bacillales</taxon>
        <taxon>Bacillaceae</taxon>
        <taxon>Lederbergia</taxon>
    </lineage>
</organism>
<accession>A0A942TTQ5</accession>
<evidence type="ECO:0000313" key="2">
    <source>
        <dbReference type="Proteomes" id="UP000682713"/>
    </source>
</evidence>
<evidence type="ECO:0000313" key="1">
    <source>
        <dbReference type="EMBL" id="MBS4201584.1"/>
    </source>
</evidence>
<name>A0A942TTQ5_9BACI</name>
<protein>
    <submittedName>
        <fullName evidence="1">Uncharacterized protein</fullName>
    </submittedName>
</protein>